<dbReference type="InterPro" id="IPR005094">
    <property type="entry name" value="Endonuclease_MobA/VirD2"/>
</dbReference>
<keyword evidence="4" id="KW-1185">Reference proteome</keyword>
<evidence type="ECO:0000256" key="1">
    <source>
        <dbReference type="SAM" id="MobiDB-lite"/>
    </source>
</evidence>
<feature type="compositionally biased region" description="Basic and acidic residues" evidence="1">
    <location>
        <begin position="571"/>
        <end position="597"/>
    </location>
</feature>
<evidence type="ECO:0000313" key="3">
    <source>
        <dbReference type="EMBL" id="PMR71798.1"/>
    </source>
</evidence>
<protein>
    <recommendedName>
        <fullName evidence="2">MobA/VirD2-like nuclease domain-containing protein</fullName>
    </recommendedName>
</protein>
<name>A0A2N7TUH5_9GAMM</name>
<proteinExistence type="predicted"/>
<organism evidence="3 4">
    <name type="scientific">Billgrantia endophytica</name>
    <dbReference type="NCBI Taxonomy" id="2033802"/>
    <lineage>
        <taxon>Bacteria</taxon>
        <taxon>Pseudomonadati</taxon>
        <taxon>Pseudomonadota</taxon>
        <taxon>Gammaproteobacteria</taxon>
        <taxon>Oceanospirillales</taxon>
        <taxon>Halomonadaceae</taxon>
        <taxon>Billgrantia</taxon>
    </lineage>
</organism>
<sequence>MIFRYFPYGSKKFALKCKLTGNKGGLNAINYVRGNKDHAGEFRKVLPELMKGDPELMAHILSEGKYANEYISGALRFTERDLSKEFLHKIIEEHERMSLPGLERHQYASLWYLHRDKDDIELHFIYSKEELTTGKKLAPYVYYKMGSKEKNWDYYKMDHWQNAINAEYNLGDPKHPLNRQAISEADIRLPFASKNSLEAINEEVERRINRGLIKDRASLLTELEGIDGVIEVSRITKKAISVKVEGRKAPIRLKGTVYEEGFTSENFTSTALEKEAEAYDADREDRAKRERAKAEKIYRYQAKENKEKFKPNEGKVLKAKFYTLVDDKILSGELTSRKEIVEFLKDQDKVIEVVDTHKHHISIYYEGGARPFRMEGEPFQREGSIDNYLNTLLGNKADSDKKIEERRRQEEEYYFSKEFGNLDFVRLKDTRWNEFAKSFDNMENLKEHLSSNNDTIAWSEREDNIKTSIEADSDMTEFDLSIFRAYAEDPHFEIKDDKNNNKEIENDRDYKADRERTERIIRELVTKRPSRSLSKYFKDTVDGIKDTIRGFGRSYRRGLKNIRQLRQQIESSREKSERLQQQIDSDREQSRKRDADFKQSLSNFEREVLIVQEKMATYKPESKKNFTRPKI</sequence>
<feature type="region of interest" description="Disordered" evidence="1">
    <location>
        <begin position="569"/>
        <end position="597"/>
    </location>
</feature>
<accession>A0A2N7TUH5</accession>
<comment type="caution">
    <text evidence="3">The sequence shown here is derived from an EMBL/GenBank/DDBJ whole genome shotgun (WGS) entry which is preliminary data.</text>
</comment>
<evidence type="ECO:0000259" key="2">
    <source>
        <dbReference type="Pfam" id="PF03432"/>
    </source>
</evidence>
<gene>
    <name evidence="3" type="ORF">C1H69_22965</name>
</gene>
<dbReference type="Pfam" id="PF03432">
    <property type="entry name" value="Relaxase"/>
    <property type="match status" value="1"/>
</dbReference>
<evidence type="ECO:0000313" key="4">
    <source>
        <dbReference type="Proteomes" id="UP000235803"/>
    </source>
</evidence>
<dbReference type="RefSeq" id="WP_102655707.1">
    <property type="nucleotide sequence ID" value="NZ_PNRF01000050.1"/>
</dbReference>
<dbReference type="OrthoDB" id="5351104at2"/>
<reference evidence="3 4" key="1">
    <citation type="submission" date="2018-01" db="EMBL/GenBank/DDBJ databases">
        <title>Halomonas endophytica sp. nov., isolated from storage liquid in the stems of Populus euphratica.</title>
        <authorList>
            <person name="Chen C."/>
        </authorList>
    </citation>
    <scope>NUCLEOTIDE SEQUENCE [LARGE SCALE GENOMIC DNA]</scope>
    <source>
        <strain evidence="3 4">MC28</strain>
    </source>
</reference>
<dbReference type="AlphaFoldDB" id="A0A2N7TUH5"/>
<dbReference type="EMBL" id="PNRF01000050">
    <property type="protein sequence ID" value="PMR71798.1"/>
    <property type="molecule type" value="Genomic_DNA"/>
</dbReference>
<dbReference type="Proteomes" id="UP000235803">
    <property type="component" value="Unassembled WGS sequence"/>
</dbReference>
<feature type="domain" description="MobA/VirD2-like nuclease" evidence="2">
    <location>
        <begin position="69"/>
        <end position="170"/>
    </location>
</feature>